<evidence type="ECO:0000313" key="9">
    <source>
        <dbReference type="EMBL" id="MBM3222761.1"/>
    </source>
</evidence>
<feature type="binding site" evidence="8">
    <location>
        <begin position="184"/>
        <end position="187"/>
    </location>
    <ligand>
        <name>ATP</name>
        <dbReference type="ChEBI" id="CHEBI:30616"/>
    </ligand>
</feature>
<evidence type="ECO:0000256" key="2">
    <source>
        <dbReference type="ARBA" id="ARBA00009256"/>
    </source>
</evidence>
<dbReference type="EC" id="6.3.2.1" evidence="8"/>
<comment type="catalytic activity">
    <reaction evidence="7 8">
        <text>(R)-pantoate + beta-alanine + ATP = (R)-pantothenate + AMP + diphosphate + H(+)</text>
        <dbReference type="Rhea" id="RHEA:10912"/>
        <dbReference type="ChEBI" id="CHEBI:15378"/>
        <dbReference type="ChEBI" id="CHEBI:15980"/>
        <dbReference type="ChEBI" id="CHEBI:29032"/>
        <dbReference type="ChEBI" id="CHEBI:30616"/>
        <dbReference type="ChEBI" id="CHEBI:33019"/>
        <dbReference type="ChEBI" id="CHEBI:57966"/>
        <dbReference type="ChEBI" id="CHEBI:456215"/>
        <dbReference type="EC" id="6.3.2.1"/>
    </reaction>
</comment>
<comment type="subcellular location">
    <subcellularLocation>
        <location evidence="8">Cytoplasm</location>
    </subcellularLocation>
</comment>
<gene>
    <name evidence="8" type="primary">panC</name>
    <name evidence="9" type="ORF">FJZ47_03015</name>
</gene>
<dbReference type="Gene3D" id="3.30.1300.10">
    <property type="entry name" value="Pantoate-beta-alanine ligase, C-terminal domain"/>
    <property type="match status" value="1"/>
</dbReference>
<comment type="miscellaneous">
    <text evidence="8">The reaction proceeds by a bi uni uni bi ping pong mechanism.</text>
</comment>
<dbReference type="PANTHER" id="PTHR21299">
    <property type="entry name" value="CYTIDYLATE KINASE/PANTOATE-BETA-ALANINE LIGASE"/>
    <property type="match status" value="1"/>
</dbReference>
<dbReference type="CDD" id="cd00560">
    <property type="entry name" value="PanC"/>
    <property type="match status" value="1"/>
</dbReference>
<evidence type="ECO:0000256" key="1">
    <source>
        <dbReference type="ARBA" id="ARBA00004990"/>
    </source>
</evidence>
<organism evidence="9 10">
    <name type="scientific">Tectimicrobiota bacterium</name>
    <dbReference type="NCBI Taxonomy" id="2528274"/>
    <lineage>
        <taxon>Bacteria</taxon>
        <taxon>Pseudomonadati</taxon>
        <taxon>Nitrospinota/Tectimicrobiota group</taxon>
        <taxon>Candidatus Tectimicrobiota</taxon>
    </lineage>
</organism>
<dbReference type="GO" id="GO:0005829">
    <property type="term" value="C:cytosol"/>
    <property type="evidence" value="ECO:0007669"/>
    <property type="project" value="TreeGrafter"/>
</dbReference>
<accession>A0A937W028</accession>
<feature type="binding site" evidence="8">
    <location>
        <begin position="30"/>
        <end position="37"/>
    </location>
    <ligand>
        <name>ATP</name>
        <dbReference type="ChEBI" id="CHEBI:30616"/>
    </ligand>
</feature>
<dbReference type="EMBL" id="VGLS01000052">
    <property type="protein sequence ID" value="MBM3222761.1"/>
    <property type="molecule type" value="Genomic_DNA"/>
</dbReference>
<sequence>MQVFETISGLRAFLAAHRTAGQAIGFVPTMGYLHAGHMSLVQAARRECTVVVLSIFVNPTQFGPQEDFATYPRDMAGDLRQAQAAGVDAVFAPTVEEMYPAGFLTSVTVRDLTTPLCGASRPGHFDGVTTVVAKLLNIVGADRAYFGQKDYQQVTVLRKMATDLCMPVAVVTCPTIREPDGLAMSSRNAYLNPAERQAALVLTHTLQLAEARLRHGERQGQRLAATLRDAIAQEPLACLAYVAVCDPETLREMLDLRGQVLVALAVSIGKTRLIDNALFQI</sequence>
<keyword evidence="6 8" id="KW-0067">ATP-binding</keyword>
<keyword evidence="4 8" id="KW-0566">Pantothenate biosynthesis</keyword>
<dbReference type="InterPro" id="IPR014729">
    <property type="entry name" value="Rossmann-like_a/b/a_fold"/>
</dbReference>
<feature type="binding site" evidence="8">
    <location>
        <position position="176"/>
    </location>
    <ligand>
        <name>ATP</name>
        <dbReference type="ChEBI" id="CHEBI:30616"/>
    </ligand>
</feature>
<dbReference type="FunFam" id="3.40.50.620:FF:000013">
    <property type="entry name" value="Pantothenate synthetase"/>
    <property type="match status" value="1"/>
</dbReference>
<dbReference type="NCBIfam" id="TIGR00018">
    <property type="entry name" value="panC"/>
    <property type="match status" value="1"/>
</dbReference>
<comment type="function">
    <text evidence="8">Catalyzes the condensation of pantoate with beta-alanine in an ATP-dependent reaction via a pantoyl-adenylate intermediate.</text>
</comment>
<dbReference type="GO" id="GO:0005524">
    <property type="term" value="F:ATP binding"/>
    <property type="evidence" value="ECO:0007669"/>
    <property type="project" value="UniProtKB-KW"/>
</dbReference>
<dbReference type="Pfam" id="PF02569">
    <property type="entry name" value="Pantoate_ligase"/>
    <property type="match status" value="1"/>
</dbReference>
<comment type="pathway">
    <text evidence="1 8">Cofactor biosynthesis; (R)-pantothenate biosynthesis; (R)-pantothenate from (R)-pantoate and beta-alanine: step 1/1.</text>
</comment>
<dbReference type="PANTHER" id="PTHR21299:SF1">
    <property type="entry name" value="PANTOATE--BETA-ALANINE LIGASE"/>
    <property type="match status" value="1"/>
</dbReference>
<dbReference type="InterPro" id="IPR003721">
    <property type="entry name" value="Pantoate_ligase"/>
</dbReference>
<name>A0A937W028_UNCTE</name>
<dbReference type="Proteomes" id="UP000712673">
    <property type="component" value="Unassembled WGS sequence"/>
</dbReference>
<evidence type="ECO:0000256" key="6">
    <source>
        <dbReference type="ARBA" id="ARBA00022840"/>
    </source>
</evidence>
<dbReference type="SUPFAM" id="SSF52374">
    <property type="entry name" value="Nucleotidylyl transferase"/>
    <property type="match status" value="1"/>
</dbReference>
<keyword evidence="3 8" id="KW-0436">Ligase</keyword>
<dbReference type="GO" id="GO:0015940">
    <property type="term" value="P:pantothenate biosynthetic process"/>
    <property type="evidence" value="ECO:0007669"/>
    <property type="project" value="UniProtKB-UniRule"/>
</dbReference>
<dbReference type="AlphaFoldDB" id="A0A937W028"/>
<feature type="binding site" evidence="8">
    <location>
        <begin position="147"/>
        <end position="150"/>
    </location>
    <ligand>
        <name>ATP</name>
        <dbReference type="ChEBI" id="CHEBI:30616"/>
    </ligand>
</feature>
<feature type="binding site" evidence="8">
    <location>
        <position position="61"/>
    </location>
    <ligand>
        <name>beta-alanine</name>
        <dbReference type="ChEBI" id="CHEBI:57966"/>
    </ligand>
</feature>
<dbReference type="Gene3D" id="3.40.50.620">
    <property type="entry name" value="HUPs"/>
    <property type="match status" value="1"/>
</dbReference>
<feature type="binding site" evidence="8">
    <location>
        <position position="61"/>
    </location>
    <ligand>
        <name>(R)-pantoate</name>
        <dbReference type="ChEBI" id="CHEBI:15980"/>
    </ligand>
</feature>
<evidence type="ECO:0000256" key="3">
    <source>
        <dbReference type="ARBA" id="ARBA00022598"/>
    </source>
</evidence>
<reference evidence="9" key="1">
    <citation type="submission" date="2019-03" db="EMBL/GenBank/DDBJ databases">
        <title>Lake Tanganyika Metagenome-Assembled Genomes (MAGs).</title>
        <authorList>
            <person name="Tran P."/>
        </authorList>
    </citation>
    <scope>NUCLEOTIDE SEQUENCE</scope>
    <source>
        <strain evidence="9">K_DeepCast_65m_m2_066</strain>
    </source>
</reference>
<evidence type="ECO:0000256" key="8">
    <source>
        <dbReference type="HAMAP-Rule" id="MF_00158"/>
    </source>
</evidence>
<evidence type="ECO:0000256" key="5">
    <source>
        <dbReference type="ARBA" id="ARBA00022741"/>
    </source>
</evidence>
<keyword evidence="5 8" id="KW-0547">Nucleotide-binding</keyword>
<evidence type="ECO:0000313" key="10">
    <source>
        <dbReference type="Proteomes" id="UP000712673"/>
    </source>
</evidence>
<evidence type="ECO:0000256" key="7">
    <source>
        <dbReference type="ARBA" id="ARBA00048258"/>
    </source>
</evidence>
<evidence type="ECO:0000256" key="4">
    <source>
        <dbReference type="ARBA" id="ARBA00022655"/>
    </source>
</evidence>
<comment type="subunit">
    <text evidence="8">Homodimer.</text>
</comment>
<dbReference type="GO" id="GO:0004592">
    <property type="term" value="F:pantoate-beta-alanine ligase activity"/>
    <property type="evidence" value="ECO:0007669"/>
    <property type="project" value="UniProtKB-UniRule"/>
</dbReference>
<keyword evidence="8" id="KW-0963">Cytoplasm</keyword>
<comment type="similarity">
    <text evidence="2 8">Belongs to the pantothenate synthetase family.</text>
</comment>
<proteinExistence type="inferred from homology"/>
<feature type="active site" description="Proton donor" evidence="8">
    <location>
        <position position="37"/>
    </location>
</feature>
<dbReference type="HAMAP" id="MF_00158">
    <property type="entry name" value="PanC"/>
    <property type="match status" value="1"/>
</dbReference>
<feature type="binding site" evidence="8">
    <location>
        <position position="153"/>
    </location>
    <ligand>
        <name>(R)-pantoate</name>
        <dbReference type="ChEBI" id="CHEBI:15980"/>
    </ligand>
</feature>
<comment type="caution">
    <text evidence="9">The sequence shown here is derived from an EMBL/GenBank/DDBJ whole genome shotgun (WGS) entry which is preliminary data.</text>
</comment>
<dbReference type="InterPro" id="IPR042176">
    <property type="entry name" value="Pantoate_ligase_C"/>
</dbReference>
<protein>
    <recommendedName>
        <fullName evidence="8">Pantothenate synthetase</fullName>
        <shortName evidence="8">PS</shortName>
        <ecNumber evidence="8">6.3.2.1</ecNumber>
    </recommendedName>
    <alternativeName>
        <fullName evidence="8">Pantoate--beta-alanine ligase</fullName>
    </alternativeName>
    <alternativeName>
        <fullName evidence="8">Pantoate-activating enzyme</fullName>
    </alternativeName>
</protein>